<proteinExistence type="predicted"/>
<keyword evidence="2" id="KW-1185">Reference proteome</keyword>
<evidence type="ECO:0000313" key="2">
    <source>
        <dbReference type="Proteomes" id="UP000315471"/>
    </source>
</evidence>
<dbReference type="EMBL" id="SJPY01000007">
    <property type="protein sequence ID" value="TWU37907.1"/>
    <property type="molecule type" value="Genomic_DNA"/>
</dbReference>
<dbReference type="RefSeq" id="WP_146601823.1">
    <property type="nucleotide sequence ID" value="NZ_SJPY01000007.1"/>
</dbReference>
<name>A0A5C6DPW9_9BACT</name>
<organism evidence="1 2">
    <name type="scientific">Novipirellula aureliae</name>
    <dbReference type="NCBI Taxonomy" id="2527966"/>
    <lineage>
        <taxon>Bacteria</taxon>
        <taxon>Pseudomonadati</taxon>
        <taxon>Planctomycetota</taxon>
        <taxon>Planctomycetia</taxon>
        <taxon>Pirellulales</taxon>
        <taxon>Pirellulaceae</taxon>
        <taxon>Novipirellula</taxon>
    </lineage>
</organism>
<accession>A0A5C6DPW9</accession>
<sequence>MSGIRYPSVKGSFTFASTVAGFLSCPGLPFVDILSETRIQRVFAKHHNLFGRTYSTAIVLWAFMSQVLRDGKEASCQSAVDAEGKGVRRKRCRRKRCQDSLPVLL</sequence>
<dbReference type="Proteomes" id="UP000315471">
    <property type="component" value="Unassembled WGS sequence"/>
</dbReference>
<dbReference type="AlphaFoldDB" id="A0A5C6DPW9"/>
<protein>
    <submittedName>
        <fullName evidence="1">Uncharacterized protein</fullName>
    </submittedName>
</protein>
<gene>
    <name evidence="1" type="ORF">Q31b_46960</name>
</gene>
<comment type="caution">
    <text evidence="1">The sequence shown here is derived from an EMBL/GenBank/DDBJ whole genome shotgun (WGS) entry which is preliminary data.</text>
</comment>
<reference evidence="1 2" key="1">
    <citation type="submission" date="2019-02" db="EMBL/GenBank/DDBJ databases">
        <title>Deep-cultivation of Planctomycetes and their phenomic and genomic characterization uncovers novel biology.</title>
        <authorList>
            <person name="Wiegand S."/>
            <person name="Jogler M."/>
            <person name="Boedeker C."/>
            <person name="Pinto D."/>
            <person name="Vollmers J."/>
            <person name="Rivas-Marin E."/>
            <person name="Kohn T."/>
            <person name="Peeters S.H."/>
            <person name="Heuer A."/>
            <person name="Rast P."/>
            <person name="Oberbeckmann S."/>
            <person name="Bunk B."/>
            <person name="Jeske O."/>
            <person name="Meyerdierks A."/>
            <person name="Storesund J.E."/>
            <person name="Kallscheuer N."/>
            <person name="Luecker S."/>
            <person name="Lage O.M."/>
            <person name="Pohl T."/>
            <person name="Merkel B.J."/>
            <person name="Hornburger P."/>
            <person name="Mueller R.-W."/>
            <person name="Bruemmer F."/>
            <person name="Labrenz M."/>
            <person name="Spormann A.M."/>
            <person name="Op Den Camp H."/>
            <person name="Overmann J."/>
            <person name="Amann R."/>
            <person name="Jetten M.S.M."/>
            <person name="Mascher T."/>
            <person name="Medema M.H."/>
            <person name="Devos D.P."/>
            <person name="Kaster A.-K."/>
            <person name="Ovreas L."/>
            <person name="Rohde M."/>
            <person name="Galperin M.Y."/>
            <person name="Jogler C."/>
        </authorList>
    </citation>
    <scope>NUCLEOTIDE SEQUENCE [LARGE SCALE GENOMIC DNA]</scope>
    <source>
        <strain evidence="1 2">Q31b</strain>
    </source>
</reference>
<dbReference type="OrthoDB" id="9917651at2"/>
<evidence type="ECO:0000313" key="1">
    <source>
        <dbReference type="EMBL" id="TWU37907.1"/>
    </source>
</evidence>
<dbReference type="PROSITE" id="PS51257">
    <property type="entry name" value="PROKAR_LIPOPROTEIN"/>
    <property type="match status" value="1"/>
</dbReference>